<proteinExistence type="inferred from homology"/>
<sequence>MKLLNFIAFLFVFKYANSSVYFDAIQPITVAQFQCAINSTVGGTTEQLKYFIGRIWTSNGKSDKTGIQNIQNFLTATNYFLVPQGYMFPCVSDGCPSASDQVKSAWNSVKASLNTSSFVLWVDVEGENIWPTNKTANQFFIQELVGQANSLGLRTNIFTSKTYWDLIVGNFKTLSTSTLLWYANYDGQPVCYRKYFLK</sequence>
<accession>A0A914PF98</accession>
<protein>
    <submittedName>
        <fullName evidence="5">Uncharacterized protein</fullName>
    </submittedName>
</protein>
<dbReference type="PANTHER" id="PTHR23208:SF36">
    <property type="entry name" value="LYSOZYME-RELATED"/>
    <property type="match status" value="1"/>
</dbReference>
<dbReference type="PROSITE" id="PS51904">
    <property type="entry name" value="GLYCOSYL_HYDROL_F25_2"/>
    <property type="match status" value="1"/>
</dbReference>
<evidence type="ECO:0000313" key="5">
    <source>
        <dbReference type="WBParaSite" id="PDA_v2.g14235.t1"/>
    </source>
</evidence>
<dbReference type="WBParaSite" id="PDA_v2.g14235.t1">
    <property type="protein sequence ID" value="PDA_v2.g14235.t1"/>
    <property type="gene ID" value="PDA_v2.g14235"/>
</dbReference>
<feature type="signal peptide" evidence="3">
    <location>
        <begin position="1"/>
        <end position="18"/>
    </location>
</feature>
<dbReference type="GO" id="GO:0009253">
    <property type="term" value="P:peptidoglycan catabolic process"/>
    <property type="evidence" value="ECO:0007669"/>
    <property type="project" value="InterPro"/>
</dbReference>
<organism evidence="4 5">
    <name type="scientific">Panagrolaimus davidi</name>
    <dbReference type="NCBI Taxonomy" id="227884"/>
    <lineage>
        <taxon>Eukaryota</taxon>
        <taxon>Metazoa</taxon>
        <taxon>Ecdysozoa</taxon>
        <taxon>Nematoda</taxon>
        <taxon>Chromadorea</taxon>
        <taxon>Rhabditida</taxon>
        <taxon>Tylenchina</taxon>
        <taxon>Panagrolaimomorpha</taxon>
        <taxon>Panagrolaimoidea</taxon>
        <taxon>Panagrolaimidae</taxon>
        <taxon>Panagrolaimus</taxon>
    </lineage>
</organism>
<dbReference type="GO" id="GO:0045087">
    <property type="term" value="P:innate immune response"/>
    <property type="evidence" value="ECO:0007669"/>
    <property type="project" value="TreeGrafter"/>
</dbReference>
<keyword evidence="4" id="KW-1185">Reference proteome</keyword>
<dbReference type="AlphaFoldDB" id="A0A914PF98"/>
<dbReference type="GO" id="GO:0016998">
    <property type="term" value="P:cell wall macromolecule catabolic process"/>
    <property type="evidence" value="ECO:0007669"/>
    <property type="project" value="InterPro"/>
</dbReference>
<dbReference type="GO" id="GO:0003796">
    <property type="term" value="F:lysozyme activity"/>
    <property type="evidence" value="ECO:0007669"/>
    <property type="project" value="InterPro"/>
</dbReference>
<dbReference type="SUPFAM" id="SSF51445">
    <property type="entry name" value="(Trans)glycosidases"/>
    <property type="match status" value="1"/>
</dbReference>
<evidence type="ECO:0000313" key="4">
    <source>
        <dbReference type="Proteomes" id="UP000887578"/>
    </source>
</evidence>
<dbReference type="InterPro" id="IPR002053">
    <property type="entry name" value="Glyco_hydro_25"/>
</dbReference>
<dbReference type="Proteomes" id="UP000887578">
    <property type="component" value="Unplaced"/>
</dbReference>
<evidence type="ECO:0000256" key="2">
    <source>
        <dbReference type="ARBA" id="ARBA00022729"/>
    </source>
</evidence>
<evidence type="ECO:0000256" key="1">
    <source>
        <dbReference type="ARBA" id="ARBA00010646"/>
    </source>
</evidence>
<evidence type="ECO:0000256" key="3">
    <source>
        <dbReference type="SAM" id="SignalP"/>
    </source>
</evidence>
<dbReference type="GO" id="GO:0007165">
    <property type="term" value="P:signal transduction"/>
    <property type="evidence" value="ECO:0007669"/>
    <property type="project" value="TreeGrafter"/>
</dbReference>
<dbReference type="InterPro" id="IPR017853">
    <property type="entry name" value="GH"/>
</dbReference>
<dbReference type="InterPro" id="IPR051595">
    <property type="entry name" value="GH25_Enzymes"/>
</dbReference>
<comment type="similarity">
    <text evidence="1">Belongs to the glycosyl hydrolase 25 family.</text>
</comment>
<feature type="chain" id="PRO_5037700653" evidence="3">
    <location>
        <begin position="19"/>
        <end position="198"/>
    </location>
</feature>
<dbReference type="Gene3D" id="3.20.20.80">
    <property type="entry name" value="Glycosidases"/>
    <property type="match status" value="1"/>
</dbReference>
<dbReference type="PANTHER" id="PTHR23208">
    <property type="entry name" value="LYSOZYME PROTEIN"/>
    <property type="match status" value="1"/>
</dbReference>
<name>A0A914PF98_9BILA</name>
<keyword evidence="2 3" id="KW-0732">Signal</keyword>
<reference evidence="5" key="1">
    <citation type="submission" date="2022-11" db="UniProtKB">
        <authorList>
            <consortium name="WormBaseParasite"/>
        </authorList>
    </citation>
    <scope>IDENTIFICATION</scope>
</reference>